<organism evidence="8 9">
    <name type="scientific">Anaerococcus tetradius</name>
    <dbReference type="NCBI Taxonomy" id="33036"/>
    <lineage>
        <taxon>Bacteria</taxon>
        <taxon>Bacillati</taxon>
        <taxon>Bacillota</taxon>
        <taxon>Tissierellia</taxon>
        <taxon>Tissierellales</taxon>
        <taxon>Peptoniphilaceae</taxon>
        <taxon>Anaerococcus</taxon>
    </lineage>
</organism>
<dbReference type="OrthoDB" id="9781780at2"/>
<dbReference type="InterPro" id="IPR027022">
    <property type="entry name" value="ABC_permease_BceB-typ"/>
</dbReference>
<name>A0A133KHH7_9FIRM</name>
<feature type="transmembrane region" description="Helical" evidence="6">
    <location>
        <begin position="283"/>
        <end position="307"/>
    </location>
</feature>
<feature type="domain" description="ABC3 transporter permease C-terminal" evidence="7">
    <location>
        <begin position="60"/>
        <end position="183"/>
    </location>
</feature>
<dbReference type="InterPro" id="IPR052536">
    <property type="entry name" value="ABC-4_Integral_Memb_Prot"/>
</dbReference>
<feature type="transmembrane region" description="Helical" evidence="6">
    <location>
        <begin position="54"/>
        <end position="75"/>
    </location>
</feature>
<keyword evidence="2 6" id="KW-1003">Cell membrane</keyword>
<proteinExistence type="inferred from homology"/>
<keyword evidence="4 6" id="KW-1133">Transmembrane helix</keyword>
<feature type="transmembrane region" description="Helical" evidence="6">
    <location>
        <begin position="626"/>
        <end position="645"/>
    </location>
</feature>
<keyword evidence="9" id="KW-1185">Reference proteome</keyword>
<feature type="transmembrane region" description="Helical" evidence="6">
    <location>
        <begin position="230"/>
        <end position="254"/>
    </location>
</feature>
<feature type="transmembrane region" description="Helical" evidence="6">
    <location>
        <begin position="200"/>
        <end position="218"/>
    </location>
</feature>
<dbReference type="PATRIC" id="fig|33036.3.peg.371"/>
<dbReference type="RefSeq" id="WP_060929009.1">
    <property type="nucleotide sequence ID" value="NZ_KQ955251.1"/>
</dbReference>
<evidence type="ECO:0000313" key="9">
    <source>
        <dbReference type="Proteomes" id="UP000070383"/>
    </source>
</evidence>
<reference evidence="9" key="1">
    <citation type="submission" date="2016-01" db="EMBL/GenBank/DDBJ databases">
        <authorList>
            <person name="Mitreva M."/>
            <person name="Pepin K.H."/>
            <person name="Mihindukulasuriya K.A."/>
            <person name="Fulton R."/>
            <person name="Fronick C."/>
            <person name="O'Laughlin M."/>
            <person name="Miner T."/>
            <person name="Herter B."/>
            <person name="Rosa B.A."/>
            <person name="Cordes M."/>
            <person name="Tomlinson C."/>
            <person name="Wollam A."/>
            <person name="Palsikar V.B."/>
            <person name="Mardis E.R."/>
            <person name="Wilson R.K."/>
        </authorList>
    </citation>
    <scope>NUCLEOTIDE SEQUENCE [LARGE SCALE GENOMIC DNA]</scope>
    <source>
        <strain evidence="9">MJR8151</strain>
    </source>
</reference>
<comment type="caution">
    <text evidence="8">The sequence shown here is derived from an EMBL/GenBank/DDBJ whole genome shotgun (WGS) entry which is preliminary data.</text>
</comment>
<dbReference type="PANTHER" id="PTHR46795">
    <property type="entry name" value="ABC TRANSPORTER PERMEASE-RELATED-RELATED"/>
    <property type="match status" value="1"/>
</dbReference>
<gene>
    <name evidence="8" type="ORF">HMPREF3200_00370</name>
</gene>
<dbReference type="Proteomes" id="UP000070383">
    <property type="component" value="Unassembled WGS sequence"/>
</dbReference>
<dbReference type="AlphaFoldDB" id="A0A133KHH7"/>
<keyword evidence="5 6" id="KW-0472">Membrane</keyword>
<dbReference type="PIRSF" id="PIRSF018968">
    <property type="entry name" value="ABC_permease_BceB"/>
    <property type="match status" value="1"/>
</dbReference>
<evidence type="ECO:0000256" key="2">
    <source>
        <dbReference type="ARBA" id="ARBA00022475"/>
    </source>
</evidence>
<evidence type="ECO:0000256" key="4">
    <source>
        <dbReference type="ARBA" id="ARBA00022989"/>
    </source>
</evidence>
<feature type="transmembrane region" description="Helical" evidence="6">
    <location>
        <begin position="528"/>
        <end position="555"/>
    </location>
</feature>
<feature type="transmembrane region" description="Helical" evidence="6">
    <location>
        <begin position="589"/>
        <end position="606"/>
    </location>
</feature>
<feature type="transmembrane region" description="Helical" evidence="6">
    <location>
        <begin position="155"/>
        <end position="179"/>
    </location>
</feature>
<evidence type="ECO:0000259" key="7">
    <source>
        <dbReference type="Pfam" id="PF02687"/>
    </source>
</evidence>
<evidence type="ECO:0000256" key="1">
    <source>
        <dbReference type="ARBA" id="ARBA00004651"/>
    </source>
</evidence>
<dbReference type="EMBL" id="LRPM01000008">
    <property type="protein sequence ID" value="KWZ79029.1"/>
    <property type="molecule type" value="Genomic_DNA"/>
</dbReference>
<dbReference type="STRING" id="33036.HMPREF3200_00370"/>
<dbReference type="PANTHER" id="PTHR46795:SF3">
    <property type="entry name" value="ABC TRANSPORTER PERMEASE"/>
    <property type="match status" value="1"/>
</dbReference>
<evidence type="ECO:0000256" key="3">
    <source>
        <dbReference type="ARBA" id="ARBA00022692"/>
    </source>
</evidence>
<protein>
    <recommendedName>
        <fullName evidence="7">ABC3 transporter permease C-terminal domain-containing protein</fullName>
    </recommendedName>
</protein>
<evidence type="ECO:0000256" key="5">
    <source>
        <dbReference type="ARBA" id="ARBA00023136"/>
    </source>
</evidence>
<evidence type="ECO:0000256" key="6">
    <source>
        <dbReference type="PIRNR" id="PIRNR018968"/>
    </source>
</evidence>
<sequence>MNIKIANKFALKNLKAHSLIYLPFVLSSGIMLMLFNIMASLANNEFVRTRHASLPMIINIGIVIIGLLTFIFLIYSTNFLTKRRNKEFALYAILGLEKKHIRKILTIESFFVFLAIAILGLVGGYIFGKVSFLALNKLMKDVSGRLMDYPFSSKAMIETLGLLFIAYLISLISTSYKIYTSSPVELLSRQKSGEGEPKSRYLLMILGFICLGIGYYIAIKTQGILKSLGLFFLASLIIMLATYLLFTSFSVIYLKNQKKKKSYYKKERFLAISGLLYRIKSNAISLASISIMSVGVIITISATLAIYNRIEYSTTNVVPREYNLDSNKAINQDNLEIEKKKLEEDVYKTVKDKNQIVNNFISYGLMTTAQVDGDKFTSFNKGDGRHIPYFILACDLDGYNKRVGKEYKLNDGEVLLTGNQKFMLKKDKIKIGDKTYRVKIVDNFLPSDIAVETYGLVVKDLAEMQYLAGELKLFDSKEKTYKNPEINLSANWDIKGIDKESYMKNLGSYAKNKGLNVEYRDQYLKEAYGLYGGFVFLGTVIALIFLISTILVSYYKQISEGYEDREKFQIMKKIGLDDKLIQKTQASQILYLFFAPLAFAILNSLVASKIVYQLLALFGVMQFMQYGRYFFMIIGVFIISYYIIFKITNRVYYKIVSL</sequence>
<dbReference type="InterPro" id="IPR003838">
    <property type="entry name" value="ABC3_permease_C"/>
</dbReference>
<comment type="similarity">
    <text evidence="6">Belongs to the ABC-4 integral membrane protein family.</text>
</comment>
<dbReference type="Pfam" id="PF02687">
    <property type="entry name" value="FtsX"/>
    <property type="match status" value="1"/>
</dbReference>
<feature type="transmembrane region" description="Helical" evidence="6">
    <location>
        <begin position="20"/>
        <end position="42"/>
    </location>
</feature>
<accession>A0A133KHH7</accession>
<keyword evidence="3 6" id="KW-0812">Transmembrane</keyword>
<dbReference type="GO" id="GO:0055085">
    <property type="term" value="P:transmembrane transport"/>
    <property type="evidence" value="ECO:0007669"/>
    <property type="project" value="UniProtKB-UniRule"/>
</dbReference>
<evidence type="ECO:0000313" key="8">
    <source>
        <dbReference type="EMBL" id="KWZ79029.1"/>
    </source>
</evidence>
<dbReference type="GO" id="GO:0005886">
    <property type="term" value="C:plasma membrane"/>
    <property type="evidence" value="ECO:0007669"/>
    <property type="project" value="UniProtKB-SubCell"/>
</dbReference>
<feature type="transmembrane region" description="Helical" evidence="6">
    <location>
        <begin position="110"/>
        <end position="135"/>
    </location>
</feature>
<comment type="subcellular location">
    <subcellularLocation>
        <location evidence="1 6">Cell membrane</location>
        <topology evidence="1 6">Multi-pass membrane protein</topology>
    </subcellularLocation>
</comment>
<keyword evidence="6" id="KW-0813">Transport</keyword>